<keyword evidence="1" id="KW-0732">Signal</keyword>
<protein>
    <submittedName>
        <fullName evidence="2">Uncharacterized protein</fullName>
    </submittedName>
</protein>
<dbReference type="Proteomes" id="UP001294444">
    <property type="component" value="Unassembled WGS sequence"/>
</dbReference>
<evidence type="ECO:0000313" key="2">
    <source>
        <dbReference type="EMBL" id="SNX87396.1"/>
    </source>
</evidence>
<dbReference type="AlphaFoldDB" id="A0AAJ4XT21"/>
<feature type="chain" id="PRO_5042548544" evidence="1">
    <location>
        <begin position="24"/>
        <end position="148"/>
    </location>
</feature>
<comment type="caution">
    <text evidence="2">The sequence shown here is derived from an EMBL/GenBank/DDBJ whole genome shotgun (WGS) entry which is preliminary data.</text>
</comment>
<feature type="signal peptide" evidence="1">
    <location>
        <begin position="1"/>
        <end position="23"/>
    </location>
</feature>
<sequence>MSYFNVTLVFILLLSSLSSRCSATEVGESSMNEQTAPSSSADSFQPFRNKLYGGRYLESSSEIHSHLDLRGNRLSHRLLPHYLFNQGRNFDPKVIYLGPDPEDSSTHLAVNAFKPDKKLAESVVPSENKGLRWRNRHALLAMRFRFHE</sequence>
<name>A0AAJ4XT21_9BASI</name>
<organism evidence="2 3">
    <name type="scientific">Melanopsichium pennsylvanicum</name>
    <dbReference type="NCBI Taxonomy" id="63383"/>
    <lineage>
        <taxon>Eukaryota</taxon>
        <taxon>Fungi</taxon>
        <taxon>Dikarya</taxon>
        <taxon>Basidiomycota</taxon>
        <taxon>Ustilaginomycotina</taxon>
        <taxon>Ustilaginomycetes</taxon>
        <taxon>Ustilaginales</taxon>
        <taxon>Ustilaginaceae</taxon>
        <taxon>Melanopsichium</taxon>
    </lineage>
</organism>
<accession>A0AAJ4XT21</accession>
<proteinExistence type="predicted"/>
<evidence type="ECO:0000313" key="3">
    <source>
        <dbReference type="Proteomes" id="UP001294444"/>
    </source>
</evidence>
<evidence type="ECO:0000256" key="1">
    <source>
        <dbReference type="SAM" id="SignalP"/>
    </source>
</evidence>
<reference evidence="2" key="1">
    <citation type="submission" date="2023-10" db="EMBL/GenBank/DDBJ databases">
        <authorList>
            <person name="Guldener U."/>
        </authorList>
    </citation>
    <scope>NUCLEOTIDE SEQUENCE</scope>
    <source>
        <strain evidence="2">Mp4</strain>
    </source>
</reference>
<gene>
    <name evidence="2" type="ORF">MEPE_06106</name>
</gene>
<keyword evidence="3" id="KW-1185">Reference proteome</keyword>
<dbReference type="EMBL" id="OAPG01000019">
    <property type="protein sequence ID" value="SNX87396.1"/>
    <property type="molecule type" value="Genomic_DNA"/>
</dbReference>